<dbReference type="GO" id="GO:0005524">
    <property type="term" value="F:ATP binding"/>
    <property type="evidence" value="ECO:0007669"/>
    <property type="project" value="UniProtKB-KW"/>
</dbReference>
<keyword evidence="3 13" id="KW-0812">Transmembrane</keyword>
<evidence type="ECO:0000256" key="7">
    <source>
        <dbReference type="ARBA" id="ARBA00022989"/>
    </source>
</evidence>
<keyword evidence="2" id="KW-0813">Transport</keyword>
<dbReference type="GO" id="GO:0016887">
    <property type="term" value="F:ATP hydrolysis activity"/>
    <property type="evidence" value="ECO:0007669"/>
    <property type="project" value="InterPro"/>
</dbReference>
<feature type="transmembrane region" description="Helical" evidence="13">
    <location>
        <begin position="1026"/>
        <end position="1045"/>
    </location>
</feature>
<dbReference type="Bgee" id="ENSMODG00000007266">
    <property type="expression patterns" value="Expressed in spermatocyte and 3 other cell types or tissues"/>
</dbReference>
<dbReference type="PROSITE" id="PS50893">
    <property type="entry name" value="ABC_TRANSPORTER_2"/>
    <property type="match status" value="2"/>
</dbReference>
<dbReference type="OMA" id="IGQEATY"/>
<evidence type="ECO:0000256" key="12">
    <source>
        <dbReference type="SAM" id="MobiDB-lite"/>
    </source>
</evidence>
<dbReference type="Gene3D" id="3.40.50.300">
    <property type="entry name" value="P-loop containing nucleotide triphosphate hydrolases"/>
    <property type="match status" value="2"/>
</dbReference>
<keyword evidence="10" id="KW-0325">Glycoprotein</keyword>
<feature type="domain" description="ABC transporter" evidence="14">
    <location>
        <begin position="1286"/>
        <end position="1516"/>
    </location>
</feature>
<evidence type="ECO:0000256" key="11">
    <source>
        <dbReference type="ARBA" id="ARBA00050894"/>
    </source>
</evidence>
<dbReference type="PANTHER" id="PTHR19229:SF98">
    <property type="entry name" value="PHOSPHOLIPID-TRANSPORTING ATPASE ABCA3"/>
    <property type="match status" value="1"/>
</dbReference>
<keyword evidence="4" id="KW-0677">Repeat</keyword>
<evidence type="ECO:0000313" key="16">
    <source>
        <dbReference type="Proteomes" id="UP000002280"/>
    </source>
</evidence>
<dbReference type="Pfam" id="PF23321">
    <property type="entry name" value="R1_ABCA1"/>
    <property type="match status" value="1"/>
</dbReference>
<feature type="compositionally biased region" description="Basic and acidic residues" evidence="12">
    <location>
        <begin position="852"/>
        <end position="866"/>
    </location>
</feature>
<dbReference type="SMART" id="SM00382">
    <property type="entry name" value="AAA"/>
    <property type="match status" value="2"/>
</dbReference>
<evidence type="ECO:0000256" key="6">
    <source>
        <dbReference type="ARBA" id="ARBA00022840"/>
    </source>
</evidence>
<comment type="subcellular location">
    <subcellularLocation>
        <location evidence="1">Endomembrane system</location>
        <topology evidence="1">Multi-pass membrane protein</topology>
    </subcellularLocation>
</comment>
<feature type="transmembrane region" description="Helical" evidence="13">
    <location>
        <begin position="1153"/>
        <end position="1176"/>
    </location>
</feature>
<evidence type="ECO:0000256" key="4">
    <source>
        <dbReference type="ARBA" id="ARBA00022737"/>
    </source>
</evidence>
<reference evidence="15" key="2">
    <citation type="submission" date="2025-08" db="UniProtKB">
        <authorList>
            <consortium name="Ensembl"/>
        </authorList>
    </citation>
    <scope>IDENTIFICATION</scope>
</reference>
<dbReference type="GO" id="GO:0042626">
    <property type="term" value="F:ATPase-coupled transmembrane transporter activity"/>
    <property type="evidence" value="ECO:0000318"/>
    <property type="project" value="GO_Central"/>
</dbReference>
<dbReference type="InterPro" id="IPR027417">
    <property type="entry name" value="P-loop_NTPase"/>
</dbReference>
<dbReference type="GeneTree" id="ENSGT00940000155289"/>
<feature type="region of interest" description="Disordered" evidence="12">
    <location>
        <begin position="846"/>
        <end position="866"/>
    </location>
</feature>
<feature type="transmembrane region" description="Helical" evidence="13">
    <location>
        <begin position="436"/>
        <end position="455"/>
    </location>
</feature>
<evidence type="ECO:0000256" key="9">
    <source>
        <dbReference type="ARBA" id="ARBA00023136"/>
    </source>
</evidence>
<dbReference type="InterPro" id="IPR003439">
    <property type="entry name" value="ABC_transporter-like_ATP-bd"/>
</dbReference>
<dbReference type="GO" id="GO:0005319">
    <property type="term" value="F:lipid transporter activity"/>
    <property type="evidence" value="ECO:0000318"/>
    <property type="project" value="GO_Central"/>
</dbReference>
<dbReference type="FunFam" id="3.40.50.300:FF:000465">
    <property type="entry name" value="ATP-binding cassette, sub-family A (ABC1), member 3"/>
    <property type="match status" value="1"/>
</dbReference>
<feature type="transmembrane region" description="Helical" evidence="13">
    <location>
        <begin position="1001"/>
        <end position="1020"/>
    </location>
</feature>
<evidence type="ECO:0000256" key="8">
    <source>
        <dbReference type="ARBA" id="ARBA00023055"/>
    </source>
</evidence>
<feature type="transmembrane region" description="Helical" evidence="13">
    <location>
        <begin position="1113"/>
        <end position="1141"/>
    </location>
</feature>
<dbReference type="GO" id="GO:0006869">
    <property type="term" value="P:lipid transport"/>
    <property type="evidence" value="ECO:0000318"/>
    <property type="project" value="GO_Central"/>
</dbReference>
<keyword evidence="6" id="KW-0067">ATP-binding</keyword>
<feature type="transmembrane region" description="Helical" evidence="13">
    <location>
        <begin position="250"/>
        <end position="272"/>
    </location>
</feature>
<feature type="transmembrane region" description="Helical" evidence="13">
    <location>
        <begin position="292"/>
        <end position="321"/>
    </location>
</feature>
<dbReference type="InterPro" id="IPR026082">
    <property type="entry name" value="ABCA"/>
</dbReference>
<evidence type="ECO:0000256" key="1">
    <source>
        <dbReference type="ARBA" id="ARBA00004127"/>
    </source>
</evidence>
<evidence type="ECO:0000256" key="3">
    <source>
        <dbReference type="ARBA" id="ARBA00022692"/>
    </source>
</evidence>
<dbReference type="Pfam" id="PF00005">
    <property type="entry name" value="ABC_tran"/>
    <property type="match status" value="2"/>
</dbReference>
<dbReference type="CDD" id="cd03263">
    <property type="entry name" value="ABC_subfamily_A"/>
    <property type="match status" value="2"/>
</dbReference>
<dbReference type="PROSITE" id="PS00211">
    <property type="entry name" value="ABC_TRANSPORTER_1"/>
    <property type="match status" value="1"/>
</dbReference>
<dbReference type="InterPro" id="IPR013525">
    <property type="entry name" value="ABC2_TM"/>
</dbReference>
<comment type="catalytic activity">
    <reaction evidence="11">
        <text>cholesterol(in) + ATP + H2O = cholesterol(out) + ADP + phosphate + H(+)</text>
        <dbReference type="Rhea" id="RHEA:39051"/>
        <dbReference type="ChEBI" id="CHEBI:15377"/>
        <dbReference type="ChEBI" id="CHEBI:15378"/>
        <dbReference type="ChEBI" id="CHEBI:16113"/>
        <dbReference type="ChEBI" id="CHEBI:30616"/>
        <dbReference type="ChEBI" id="CHEBI:43474"/>
        <dbReference type="ChEBI" id="CHEBI:456216"/>
    </reaction>
    <physiologicalReaction direction="left-to-right" evidence="11">
        <dbReference type="Rhea" id="RHEA:39052"/>
    </physiologicalReaction>
</comment>
<dbReference type="Proteomes" id="UP000002280">
    <property type="component" value="Chromosome 6"/>
</dbReference>
<dbReference type="SUPFAM" id="SSF52540">
    <property type="entry name" value="P-loop containing nucleoside triphosphate hydrolases"/>
    <property type="match status" value="2"/>
</dbReference>
<reference evidence="15" key="3">
    <citation type="submission" date="2025-09" db="UniProtKB">
        <authorList>
            <consortium name="Ensembl"/>
        </authorList>
    </citation>
    <scope>IDENTIFICATION</scope>
</reference>
<accession>A0A5F8GCK2</accession>
<evidence type="ECO:0000256" key="2">
    <source>
        <dbReference type="ARBA" id="ARBA00022448"/>
    </source>
</evidence>
<evidence type="ECO:0000256" key="5">
    <source>
        <dbReference type="ARBA" id="ARBA00022741"/>
    </source>
</evidence>
<keyword evidence="5" id="KW-0547">Nucleotide-binding</keyword>
<evidence type="ECO:0000313" key="15">
    <source>
        <dbReference type="Ensembl" id="ENSMODP00000045273.1"/>
    </source>
</evidence>
<keyword evidence="9 13" id="KW-0472">Membrane</keyword>
<feature type="transmembrane region" description="Helical" evidence="13">
    <location>
        <begin position="14"/>
        <end position="30"/>
    </location>
</feature>
<feature type="transmembrane region" description="Helical" evidence="13">
    <location>
        <begin position="37"/>
        <end position="58"/>
    </location>
</feature>
<dbReference type="GO" id="GO:0005737">
    <property type="term" value="C:cytoplasm"/>
    <property type="evidence" value="ECO:0007669"/>
    <property type="project" value="UniProtKB-ARBA"/>
</dbReference>
<keyword evidence="7 13" id="KW-1133">Transmembrane helix</keyword>
<dbReference type="InterPro" id="IPR017871">
    <property type="entry name" value="ABC_transporter-like_CS"/>
</dbReference>
<feature type="domain" description="ABC transporter" evidence="14">
    <location>
        <begin position="516"/>
        <end position="749"/>
    </location>
</feature>
<proteinExistence type="predicted"/>
<protein>
    <recommendedName>
        <fullName evidence="14">ABC transporter domain-containing protein</fullName>
    </recommendedName>
</protein>
<feature type="transmembrane region" description="Helical" evidence="13">
    <location>
        <begin position="393"/>
        <end position="412"/>
    </location>
</feature>
<dbReference type="InParanoid" id="A0A5F8GCK2"/>
<dbReference type="Ensembl" id="ENSMODT00000064994.1">
    <property type="protein sequence ID" value="ENSMODP00000045273.1"/>
    <property type="gene ID" value="ENSMODG00000007266.4"/>
</dbReference>
<organism evidence="15 16">
    <name type="scientific">Monodelphis domestica</name>
    <name type="common">Gray short-tailed opossum</name>
    <dbReference type="NCBI Taxonomy" id="13616"/>
    <lineage>
        <taxon>Eukaryota</taxon>
        <taxon>Metazoa</taxon>
        <taxon>Chordata</taxon>
        <taxon>Craniata</taxon>
        <taxon>Vertebrata</taxon>
        <taxon>Euteleostomi</taxon>
        <taxon>Mammalia</taxon>
        <taxon>Metatheria</taxon>
        <taxon>Didelphimorphia</taxon>
        <taxon>Didelphidae</taxon>
        <taxon>Monodelphis</taxon>
    </lineage>
</organism>
<dbReference type="PANTHER" id="PTHR19229">
    <property type="entry name" value="ATP-BINDING CASSETTE TRANSPORTER SUBFAMILY A ABCA"/>
    <property type="match status" value="1"/>
</dbReference>
<sequence length="1603" mass="183620">MTFLKKETFSGRELTGYPMCLGLILIFFFFQKQIWHFIVLEVLMSSVFALLIVFFRSVELEKTTEPSRYNSFTVNRLPRILEIYRSNDSWKLFYVPSKSDAVKTIIGSVQSTLRSLRVKGFDSEMDFHDYIFSGVNSSLLLAVVVFHHNFDDEKDPLPLKVRRMILFLKKGSSPYSRTLFRLPSPAPPQSNGGYYFEGFLTVQYAVDHAIIQYHRRNTVKDKSNITSFVFIKRFQNRAIKTDHFFLIFKYFFSIIILLAFSSPVLGAIRFIVSEKENKCKEYLLMMGLSKFLLWSTYFFTFFMRCLLVIFLQILIFFYKASVWDVLIRFSDKFLIFVFLICFALACVNFSFMISTFFNKSKLASSVGVLVYFFSFIPYRYVHKSYRKLTLTKKLIPCLVSNVAMSLGAELIVEAEMKGTGLHWNGLWHPVIIEDNLAFIHILGMLLFDSFVYALVTWYTEAVFPGDYGISHPWNFFLMPSYWFGTLNSKIVVDEESQEVEDNDYIEADPVGLTPGIQIKHLNKVFTKGHITKMAVNDLTLNFYENQITVLLGQNGAGKTTTMSILTGMLCATSGKAYIYGHEISKEFDQIRKSLSFCPQHDILFDYMTVYDHLYFFAQIKGMSRETCHQKITNILKMVKLEEKQNEFSKTLSGGMKRKLSISIALIGDSKVVILDEPTSGMDPFSRRTIWNLIEEFKRDHTILLTTHYMDEADMLGDRIAIMANGTLQCCGSSLFLKHRYGAGYHMIIVKDSNCDVDKIFNIIQEYVPSATLESNTGAELSFILPKESTNRFEALFIRLENEQVDLGISSYGVSVTTMEEVFLRVGQLADSNIRLGSFQKLSSLQNRRSKKKEKETVDSREKESHDLPESLIKPVYSTLTHNTGCNLYYQQVYAMFIKRAIYSWRNWKTTLMHLVLPPLYIYLMLTAFSSPKVEDEPSMKLDLSLYEQNIVPFSMSGNLSVTQKIFKSVESLLKPQGHILKEVKGNLDEFLRNRKFSPKKCIIAFSVNVTGSYIVATALFNNEAYHSTAISLAMVDNILFMFFCGPKASITVSNKPLPNKPRNATTESLGSDHGYEFALTVIFGMAALSSGFSREPVIERVTKVKHMQFVHGAYVLIFWLSALVWDFIFFFIVCLMFVALFKAFVLEIFSEVLHFSFGFLIFALHGWSVIPLIYLMSCFFSQGSSAEMYLFLFNVFSVMIMINLKSYSDITSSSFLLLPSHSLGMSIQRFYENFKISKKCAISGGTHCSDKCKYPLFLQVLVLKYFCEAALEIFLGKDGSILSLCFSFSQVYFKWIPVLAVDRLFLSVQKGECFGLLGFNGAGKTSTFKMLTGDETITSGDAFFENYSILKDIGKVRQRISYCPQFDALLDYMTSKEMLTLYARLRGIPEPSINEHVIEMLQSLLLEDYSDKITKTYSGGTKRKLSTGIALVGNPSIIFLDEPSTGMDPLSRRLLWNTIIRTRDSGKAIVITSHSMEECEALCTRVAIMVNGKFRCLGSLQHLKKKFSKGYTLLVKLKRDYKESEVEHFKQFMKEIFPGINLLQQYHGMIRYSIPNENQSWAKVFGVLEEVKVLYNLEDYSISQTTLEQIFLGFANPEDLVNE</sequence>
<feature type="transmembrane region" description="Helical" evidence="13">
    <location>
        <begin position="333"/>
        <end position="356"/>
    </location>
</feature>
<dbReference type="GO" id="GO:0012505">
    <property type="term" value="C:endomembrane system"/>
    <property type="evidence" value="ECO:0007669"/>
    <property type="project" value="UniProtKB-SubCell"/>
</dbReference>
<dbReference type="InterPro" id="IPR056264">
    <property type="entry name" value="R2_ABCA1-4-like"/>
</dbReference>
<name>A0A5F8GCK2_MONDO</name>
<dbReference type="InterPro" id="IPR003593">
    <property type="entry name" value="AAA+_ATPase"/>
</dbReference>
<keyword evidence="8" id="KW-0445">Lipid transport</keyword>
<reference evidence="15 16" key="1">
    <citation type="journal article" date="2007" name="Nature">
        <title>Genome of the marsupial Monodelphis domestica reveals innovation in non-coding sequences.</title>
        <authorList>
            <person name="Mikkelsen T.S."/>
            <person name="Wakefield M.J."/>
            <person name="Aken B."/>
            <person name="Amemiya C.T."/>
            <person name="Chang J.L."/>
            <person name="Duke S."/>
            <person name="Garber M."/>
            <person name="Gentles A.J."/>
            <person name="Goodstadt L."/>
            <person name="Heger A."/>
            <person name="Jurka J."/>
            <person name="Kamal M."/>
            <person name="Mauceli E."/>
            <person name="Searle S.M."/>
            <person name="Sharpe T."/>
            <person name="Baker M.L."/>
            <person name="Batzer M.A."/>
            <person name="Benos P.V."/>
            <person name="Belov K."/>
            <person name="Clamp M."/>
            <person name="Cook A."/>
            <person name="Cuff J."/>
            <person name="Das R."/>
            <person name="Davidow L."/>
            <person name="Deakin J.E."/>
            <person name="Fazzari M.J."/>
            <person name="Glass J.L."/>
            <person name="Grabherr M."/>
            <person name="Greally J.M."/>
            <person name="Gu W."/>
            <person name="Hore T.A."/>
            <person name="Huttley G.A."/>
            <person name="Kleber M."/>
            <person name="Jirtle R.L."/>
            <person name="Koina E."/>
            <person name="Lee J.T."/>
            <person name="Mahony S."/>
            <person name="Marra M.A."/>
            <person name="Miller R.D."/>
            <person name="Nicholls R.D."/>
            <person name="Oda M."/>
            <person name="Papenfuss A.T."/>
            <person name="Parra Z.E."/>
            <person name="Pollock D.D."/>
            <person name="Ray D.A."/>
            <person name="Schein J.E."/>
            <person name="Speed T.P."/>
            <person name="Thompson K."/>
            <person name="VandeBerg J.L."/>
            <person name="Wade C.M."/>
            <person name="Walker J.A."/>
            <person name="Waters P.D."/>
            <person name="Webber C."/>
            <person name="Weidman J.R."/>
            <person name="Xie X."/>
            <person name="Zody M.C."/>
            <person name="Baldwin J."/>
            <person name="Abdouelleil A."/>
            <person name="Abdulkadir J."/>
            <person name="Abebe A."/>
            <person name="Abera B."/>
            <person name="Abreu J."/>
            <person name="Acer S.C."/>
            <person name="Aftuck L."/>
            <person name="Alexander A."/>
            <person name="An P."/>
            <person name="Anderson E."/>
            <person name="Anderson S."/>
            <person name="Arachi H."/>
            <person name="Azer M."/>
            <person name="Bachantsang P."/>
            <person name="Barry A."/>
            <person name="Bayul T."/>
            <person name="Berlin A."/>
            <person name="Bessette D."/>
            <person name="Bloom T."/>
            <person name="Bloom T."/>
            <person name="Boguslavskiy L."/>
            <person name="Bonnet C."/>
            <person name="Boukhgalter B."/>
            <person name="Bourzgui I."/>
            <person name="Brown A."/>
            <person name="Cahill P."/>
            <person name="Channer S."/>
            <person name="Cheshatsang Y."/>
            <person name="Chuda L."/>
            <person name="Citroen M."/>
            <person name="Collymore A."/>
            <person name="Cooke P."/>
            <person name="Costello M."/>
            <person name="D'Aco K."/>
            <person name="Daza R."/>
            <person name="De Haan G."/>
            <person name="DeGray S."/>
            <person name="DeMaso C."/>
            <person name="Dhargay N."/>
            <person name="Dooley K."/>
            <person name="Dooley E."/>
            <person name="Doricent M."/>
            <person name="Dorje P."/>
            <person name="Dorjee K."/>
            <person name="Dupes A."/>
            <person name="Elong R."/>
            <person name="Falk J."/>
            <person name="Farina A."/>
            <person name="Faro S."/>
            <person name="Ferguson D."/>
            <person name="Fisher S."/>
            <person name="Foley C.D."/>
            <person name="Franke A."/>
            <person name="Friedrich D."/>
            <person name="Gadbois L."/>
            <person name="Gearin G."/>
            <person name="Gearin C.R."/>
            <person name="Giannoukos G."/>
            <person name="Goode T."/>
            <person name="Graham J."/>
            <person name="Grandbois E."/>
            <person name="Grewal S."/>
            <person name="Gyaltsen K."/>
            <person name="Hafez N."/>
            <person name="Hagos B."/>
            <person name="Hall J."/>
            <person name="Henson C."/>
            <person name="Hollinger A."/>
            <person name="Honan T."/>
            <person name="Huard M.D."/>
            <person name="Hughes L."/>
            <person name="Hurhula B."/>
            <person name="Husby M.E."/>
            <person name="Kamat A."/>
            <person name="Kanga B."/>
            <person name="Kashin S."/>
            <person name="Khazanovich D."/>
            <person name="Kisner P."/>
            <person name="Lance K."/>
            <person name="Lara M."/>
            <person name="Lee W."/>
            <person name="Lennon N."/>
            <person name="Letendre F."/>
            <person name="LeVine R."/>
            <person name="Lipovsky A."/>
            <person name="Liu X."/>
            <person name="Liu J."/>
            <person name="Liu S."/>
            <person name="Lokyitsang T."/>
            <person name="Lokyitsang Y."/>
            <person name="Lubonja R."/>
            <person name="Lui A."/>
            <person name="MacDonald P."/>
            <person name="Magnisalis V."/>
            <person name="Maru K."/>
            <person name="Matthews C."/>
            <person name="McCusker W."/>
            <person name="McDonough S."/>
            <person name="Mehta T."/>
            <person name="Meldrim J."/>
            <person name="Meneus L."/>
            <person name="Mihai O."/>
            <person name="Mihalev A."/>
            <person name="Mihova T."/>
            <person name="Mittelman R."/>
            <person name="Mlenga V."/>
            <person name="Montmayeur A."/>
            <person name="Mulrain L."/>
            <person name="Navidi A."/>
            <person name="Naylor J."/>
            <person name="Negash T."/>
            <person name="Nguyen T."/>
            <person name="Nguyen N."/>
            <person name="Nicol R."/>
            <person name="Norbu C."/>
            <person name="Norbu N."/>
            <person name="Novod N."/>
            <person name="O'Neill B."/>
            <person name="Osman S."/>
            <person name="Markiewicz E."/>
            <person name="Oyono O.L."/>
            <person name="Patti C."/>
            <person name="Phunkhang P."/>
            <person name="Pierre F."/>
            <person name="Priest M."/>
            <person name="Raghuraman S."/>
            <person name="Rege F."/>
            <person name="Reyes R."/>
            <person name="Rise C."/>
            <person name="Rogov P."/>
            <person name="Ross K."/>
            <person name="Ryan E."/>
            <person name="Settipalli S."/>
            <person name="Shea T."/>
            <person name="Sherpa N."/>
            <person name="Shi L."/>
            <person name="Shih D."/>
            <person name="Sparrow T."/>
            <person name="Spaulding J."/>
            <person name="Stalker J."/>
            <person name="Stange-Thomann N."/>
            <person name="Stavropoulos S."/>
            <person name="Stone C."/>
            <person name="Strader C."/>
            <person name="Tesfaye S."/>
            <person name="Thomson T."/>
            <person name="Thoulutsang Y."/>
            <person name="Thoulutsang D."/>
            <person name="Topham K."/>
            <person name="Topping I."/>
            <person name="Tsamla T."/>
            <person name="Vassiliev H."/>
            <person name="Vo A."/>
            <person name="Wangchuk T."/>
            <person name="Wangdi T."/>
            <person name="Weiand M."/>
            <person name="Wilkinson J."/>
            <person name="Wilson A."/>
            <person name="Yadav S."/>
            <person name="Young G."/>
            <person name="Yu Q."/>
            <person name="Zembek L."/>
            <person name="Zhong D."/>
            <person name="Zimmer A."/>
            <person name="Zwirko Z."/>
            <person name="Jaffe D.B."/>
            <person name="Alvarez P."/>
            <person name="Brockman W."/>
            <person name="Butler J."/>
            <person name="Chin C."/>
            <person name="Gnerre S."/>
            <person name="MacCallum I."/>
            <person name="Graves J.A."/>
            <person name="Ponting C.P."/>
            <person name="Breen M."/>
            <person name="Samollow P.B."/>
            <person name="Lander E.S."/>
            <person name="Lindblad-Toh K."/>
        </authorList>
    </citation>
    <scope>NUCLEOTIDE SEQUENCE [LARGE SCALE GENOMIC DNA]</scope>
</reference>
<evidence type="ECO:0000256" key="13">
    <source>
        <dbReference type="SAM" id="Phobius"/>
    </source>
</evidence>
<dbReference type="GO" id="GO:0140359">
    <property type="term" value="F:ABC-type transporter activity"/>
    <property type="evidence" value="ECO:0007669"/>
    <property type="project" value="InterPro"/>
</dbReference>
<evidence type="ECO:0000256" key="10">
    <source>
        <dbReference type="ARBA" id="ARBA00023180"/>
    </source>
</evidence>
<dbReference type="Pfam" id="PF12698">
    <property type="entry name" value="ABC2_membrane_3"/>
    <property type="match status" value="2"/>
</dbReference>
<dbReference type="FunFam" id="3.40.50.300:FF:000327">
    <property type="entry name" value="ATP-binding cassette sub-family A member 3"/>
    <property type="match status" value="1"/>
</dbReference>
<feature type="transmembrane region" description="Helical" evidence="13">
    <location>
        <begin position="1188"/>
        <end position="1207"/>
    </location>
</feature>
<evidence type="ECO:0000259" key="14">
    <source>
        <dbReference type="PROSITE" id="PS50893"/>
    </source>
</evidence>
<keyword evidence="16" id="KW-1185">Reference proteome</keyword>
<feature type="transmembrane region" description="Helical" evidence="13">
    <location>
        <begin position="362"/>
        <end position="381"/>
    </location>
</feature>
<dbReference type="GO" id="GO:0016020">
    <property type="term" value="C:membrane"/>
    <property type="evidence" value="ECO:0007669"/>
    <property type="project" value="InterPro"/>
</dbReference>